<dbReference type="InterPro" id="IPR050330">
    <property type="entry name" value="Bact_OuterMem_StrucFunc"/>
</dbReference>
<protein>
    <submittedName>
        <fullName evidence="10">Flagellar motor protein MotB</fullName>
    </submittedName>
</protein>
<evidence type="ECO:0000256" key="7">
    <source>
        <dbReference type="PROSITE-ProRule" id="PRU00473"/>
    </source>
</evidence>
<evidence type="ECO:0000256" key="4">
    <source>
        <dbReference type="ARBA" id="ARBA00022692"/>
    </source>
</evidence>
<comment type="caution">
    <text evidence="10">The sequence shown here is derived from an EMBL/GenBank/DDBJ whole genome shotgun (WGS) entry which is preliminary data.</text>
</comment>
<feature type="region of interest" description="Disordered" evidence="8">
    <location>
        <begin position="78"/>
        <end position="140"/>
    </location>
</feature>
<evidence type="ECO:0000256" key="5">
    <source>
        <dbReference type="ARBA" id="ARBA00022989"/>
    </source>
</evidence>
<gene>
    <name evidence="10" type="primary">motB</name>
    <name evidence="10" type="ORF">GCM10011316_35110</name>
</gene>
<reference evidence="10" key="2">
    <citation type="submission" date="2020-09" db="EMBL/GenBank/DDBJ databases">
        <authorList>
            <person name="Sun Q."/>
            <person name="Zhou Y."/>
        </authorList>
    </citation>
    <scope>NUCLEOTIDE SEQUENCE</scope>
    <source>
        <strain evidence="10">CGMCC 1.12426</strain>
    </source>
</reference>
<dbReference type="InterPro" id="IPR006665">
    <property type="entry name" value="OmpA-like"/>
</dbReference>
<keyword evidence="6 7" id="KW-0472">Membrane</keyword>
<dbReference type="NCBIfam" id="NF004651">
    <property type="entry name" value="PRK05996.1"/>
    <property type="match status" value="1"/>
</dbReference>
<evidence type="ECO:0000256" key="1">
    <source>
        <dbReference type="ARBA" id="ARBA00004162"/>
    </source>
</evidence>
<comment type="subcellular location">
    <subcellularLocation>
        <location evidence="1">Cell membrane</location>
        <topology evidence="1">Single-pass membrane protein</topology>
    </subcellularLocation>
</comment>
<keyword evidence="5" id="KW-1133">Transmembrane helix</keyword>
<dbReference type="SUPFAM" id="SSF103088">
    <property type="entry name" value="OmpA-like"/>
    <property type="match status" value="1"/>
</dbReference>
<accession>A0A916TMC0</accession>
<dbReference type="Gene3D" id="3.30.1330.60">
    <property type="entry name" value="OmpA-like domain"/>
    <property type="match status" value="1"/>
</dbReference>
<keyword evidence="10" id="KW-0969">Cilium</keyword>
<dbReference type="CDD" id="cd07185">
    <property type="entry name" value="OmpA_C-like"/>
    <property type="match status" value="1"/>
</dbReference>
<dbReference type="PROSITE" id="PS51123">
    <property type="entry name" value="OMPA_2"/>
    <property type="match status" value="1"/>
</dbReference>
<dbReference type="PANTHER" id="PTHR30329:SF21">
    <property type="entry name" value="LIPOPROTEIN YIAD-RELATED"/>
    <property type="match status" value="1"/>
</dbReference>
<feature type="region of interest" description="Disordered" evidence="8">
    <location>
        <begin position="283"/>
        <end position="353"/>
    </location>
</feature>
<dbReference type="Pfam" id="PF13677">
    <property type="entry name" value="MotB_plug"/>
    <property type="match status" value="1"/>
</dbReference>
<dbReference type="AlphaFoldDB" id="A0A916TMC0"/>
<keyword evidence="10" id="KW-0282">Flagellum</keyword>
<keyword evidence="3" id="KW-1003">Cell membrane</keyword>
<dbReference type="Proteomes" id="UP000605148">
    <property type="component" value="Unassembled WGS sequence"/>
</dbReference>
<evidence type="ECO:0000259" key="9">
    <source>
        <dbReference type="PROSITE" id="PS51123"/>
    </source>
</evidence>
<feature type="domain" description="OmpA-like" evidence="9">
    <location>
        <begin position="388"/>
        <end position="506"/>
    </location>
</feature>
<dbReference type="Pfam" id="PF00691">
    <property type="entry name" value="OmpA"/>
    <property type="match status" value="1"/>
</dbReference>
<reference evidence="10" key="1">
    <citation type="journal article" date="2014" name="Int. J. Syst. Evol. Microbiol.">
        <title>Complete genome sequence of Corynebacterium casei LMG S-19264T (=DSM 44701T), isolated from a smear-ripened cheese.</title>
        <authorList>
            <consortium name="US DOE Joint Genome Institute (JGI-PGF)"/>
            <person name="Walter F."/>
            <person name="Albersmeier A."/>
            <person name="Kalinowski J."/>
            <person name="Ruckert C."/>
        </authorList>
    </citation>
    <scope>NUCLEOTIDE SEQUENCE</scope>
    <source>
        <strain evidence="10">CGMCC 1.12426</strain>
    </source>
</reference>
<dbReference type="RefSeq" id="WP_208998541.1">
    <property type="nucleotide sequence ID" value="NZ_BMFA01000013.1"/>
</dbReference>
<keyword evidence="10" id="KW-0966">Cell projection</keyword>
<dbReference type="InterPro" id="IPR036737">
    <property type="entry name" value="OmpA-like_sf"/>
</dbReference>
<sequence>MLHPMPQEIIIVRRKPAWEDDRKSAGVWKIAHADFMTALMAFFLVMWLINVTDDSVRQGVAQYFNPVKLASTASSQKGLHDPFVSGVTNEGGTSTQDGAENEKGMTGSPPGEEGSTNEAAEDGAQKRTGQTSGEFSPRYSESRLFTDPYAVLDTLAKMVQIAEEGESSPEGIGSGLEKQAGARGGQAYRDPFDPLYWQLVPSRDIDGKPAADAMQLSDGTETGMGEAGTGPADPRGITQSEGPYALPGLLVPEGVVGDRRALTDAAGEPISETAREFLAALEGEADSQSQMAPMQVAGDQPPQPAQNGAQSSNAAPLAPRANAPDQPVSGVPAARMPPRDKPASVDPGTRPGSDLVAELRAQLTAAGGTTLAETAGRIQVTQGADGTALISLTDDQNFGMFAVGSAEPRPELVALLERLGQVIAQRPGDIIVKGHTDARPFRSRDYDNWRLSSARAHMALYMLSRGGVPTDRFVRVEGYADRDLKNPDDPYAAVNRRIEILMKETRG</sequence>
<evidence type="ECO:0000256" key="8">
    <source>
        <dbReference type="SAM" id="MobiDB-lite"/>
    </source>
</evidence>
<dbReference type="PANTHER" id="PTHR30329">
    <property type="entry name" value="STATOR ELEMENT OF FLAGELLAR MOTOR COMPLEX"/>
    <property type="match status" value="1"/>
</dbReference>
<keyword evidence="11" id="KW-1185">Reference proteome</keyword>
<evidence type="ECO:0000256" key="2">
    <source>
        <dbReference type="ARBA" id="ARBA00008914"/>
    </source>
</evidence>
<dbReference type="GO" id="GO:0005886">
    <property type="term" value="C:plasma membrane"/>
    <property type="evidence" value="ECO:0007669"/>
    <property type="project" value="UniProtKB-SubCell"/>
</dbReference>
<feature type="compositionally biased region" description="Polar residues" evidence="8">
    <location>
        <begin position="86"/>
        <end position="98"/>
    </location>
</feature>
<evidence type="ECO:0000256" key="6">
    <source>
        <dbReference type="ARBA" id="ARBA00023136"/>
    </source>
</evidence>
<feature type="compositionally biased region" description="Low complexity" evidence="8">
    <location>
        <begin position="313"/>
        <end position="324"/>
    </location>
</feature>
<name>A0A916TMC0_9HYPH</name>
<proteinExistence type="inferred from homology"/>
<comment type="similarity">
    <text evidence="2">Belongs to the MotB family.</text>
</comment>
<feature type="region of interest" description="Disordered" evidence="8">
    <location>
        <begin position="163"/>
        <end position="187"/>
    </location>
</feature>
<evidence type="ECO:0000313" key="11">
    <source>
        <dbReference type="Proteomes" id="UP000605148"/>
    </source>
</evidence>
<keyword evidence="4" id="KW-0812">Transmembrane</keyword>
<organism evidence="10 11">
    <name type="scientific">Roseibium aquae</name>
    <dbReference type="NCBI Taxonomy" id="1323746"/>
    <lineage>
        <taxon>Bacteria</taxon>
        <taxon>Pseudomonadati</taxon>
        <taxon>Pseudomonadota</taxon>
        <taxon>Alphaproteobacteria</taxon>
        <taxon>Hyphomicrobiales</taxon>
        <taxon>Stappiaceae</taxon>
        <taxon>Roseibium</taxon>
    </lineage>
</organism>
<dbReference type="InterPro" id="IPR025713">
    <property type="entry name" value="MotB-like_N_dom"/>
</dbReference>
<evidence type="ECO:0000313" key="10">
    <source>
        <dbReference type="EMBL" id="GGB60068.1"/>
    </source>
</evidence>
<dbReference type="EMBL" id="BMFA01000013">
    <property type="protein sequence ID" value="GGB60068.1"/>
    <property type="molecule type" value="Genomic_DNA"/>
</dbReference>
<evidence type="ECO:0000256" key="3">
    <source>
        <dbReference type="ARBA" id="ARBA00022475"/>
    </source>
</evidence>